<dbReference type="EMBL" id="GEDC01001269">
    <property type="protein sequence ID" value="JAS36029.1"/>
    <property type="molecule type" value="Transcribed_RNA"/>
</dbReference>
<dbReference type="InterPro" id="IPR036188">
    <property type="entry name" value="FAD/NAD-bd_sf"/>
</dbReference>
<evidence type="ECO:0000256" key="16">
    <source>
        <dbReference type="ARBA" id="ARBA00082958"/>
    </source>
</evidence>
<comment type="catalytic activity">
    <reaction evidence="11">
        <text>a quinone + hydrogen sulfide + glutathione + H(+) = S-sulfanylglutathione + a quinol</text>
        <dbReference type="Rhea" id="RHEA:55156"/>
        <dbReference type="ChEBI" id="CHEBI:15378"/>
        <dbReference type="ChEBI" id="CHEBI:24646"/>
        <dbReference type="ChEBI" id="CHEBI:29919"/>
        <dbReference type="ChEBI" id="CHEBI:57925"/>
        <dbReference type="ChEBI" id="CHEBI:58905"/>
        <dbReference type="ChEBI" id="CHEBI:132124"/>
        <dbReference type="EC" id="1.8.5.8"/>
    </reaction>
    <physiologicalReaction direction="left-to-right" evidence="11">
        <dbReference type="Rhea" id="RHEA:55157"/>
    </physiologicalReaction>
</comment>
<comment type="catalytic activity">
    <reaction evidence="10">
        <text>ubiquinone-10 + hydrogen sulfide + glutathione + H(+) = S-sulfanylglutathione + ubiquinol-10</text>
        <dbReference type="Rhea" id="RHEA:62608"/>
        <dbReference type="ChEBI" id="CHEBI:15378"/>
        <dbReference type="ChEBI" id="CHEBI:29919"/>
        <dbReference type="ChEBI" id="CHEBI:46245"/>
        <dbReference type="ChEBI" id="CHEBI:57925"/>
        <dbReference type="ChEBI" id="CHEBI:58905"/>
        <dbReference type="ChEBI" id="CHEBI:64183"/>
    </reaction>
    <physiologicalReaction direction="left-to-right" evidence="10">
        <dbReference type="Rhea" id="RHEA:62609"/>
    </physiologicalReaction>
</comment>
<evidence type="ECO:0000256" key="8">
    <source>
        <dbReference type="ARBA" id="ARBA00023128"/>
    </source>
</evidence>
<evidence type="ECO:0000256" key="12">
    <source>
        <dbReference type="ARBA" id="ARBA00059167"/>
    </source>
</evidence>
<dbReference type="PANTHER" id="PTHR10632:SF2">
    <property type="entry name" value="SULFIDE:QUINONE OXIDOREDUCTASE, MITOCHONDRIAL"/>
    <property type="match status" value="1"/>
</dbReference>
<evidence type="ECO:0000256" key="6">
    <source>
        <dbReference type="ARBA" id="ARBA00022946"/>
    </source>
</evidence>
<reference evidence="21" key="1">
    <citation type="submission" date="2015-12" db="EMBL/GenBank/DDBJ databases">
        <title>De novo transcriptome assembly of four potential Pierce s Disease insect vectors from Arizona vineyards.</title>
        <authorList>
            <person name="Tassone E.E."/>
        </authorList>
    </citation>
    <scope>NUCLEOTIDE SEQUENCE</scope>
</reference>
<dbReference type="EMBL" id="GEDC01006153">
    <property type="protein sequence ID" value="JAS31145.1"/>
    <property type="molecule type" value="Transcribed_RNA"/>
</dbReference>
<keyword evidence="3" id="KW-0285">Flavoprotein</keyword>
<comment type="similarity">
    <text evidence="13">Belongs to the SQRD family.</text>
</comment>
<dbReference type="GO" id="GO:0070221">
    <property type="term" value="P:sulfide oxidation, using sulfide:quinone oxidoreductase"/>
    <property type="evidence" value="ECO:0007669"/>
    <property type="project" value="TreeGrafter"/>
</dbReference>
<keyword evidence="7" id="KW-0560">Oxidoreductase</keyword>
<keyword evidence="5" id="KW-0274">FAD</keyword>
<dbReference type="InterPro" id="IPR015904">
    <property type="entry name" value="Sulphide_quinone_reductase"/>
</dbReference>
<evidence type="ECO:0000313" key="21">
    <source>
        <dbReference type="EMBL" id="JAS36029.1"/>
    </source>
</evidence>
<evidence type="ECO:0000256" key="3">
    <source>
        <dbReference type="ARBA" id="ARBA00022630"/>
    </source>
</evidence>
<dbReference type="FunFam" id="3.50.50.60:FF:000034">
    <property type="entry name" value="sulfide:quinone oxidoreductase, mitochondrial"/>
    <property type="match status" value="1"/>
</dbReference>
<dbReference type="GO" id="GO:0005739">
    <property type="term" value="C:mitochondrion"/>
    <property type="evidence" value="ECO:0007669"/>
    <property type="project" value="UniProtKB-SubCell"/>
</dbReference>
<dbReference type="SUPFAM" id="SSF51905">
    <property type="entry name" value="FAD/NAD(P)-binding domain"/>
    <property type="match status" value="2"/>
</dbReference>
<comment type="cofactor">
    <cofactor evidence="1">
        <name>FAD</name>
        <dbReference type="ChEBI" id="CHEBI:57692"/>
    </cofactor>
</comment>
<dbReference type="EMBL" id="GEDC01016060">
    <property type="protein sequence ID" value="JAS21238.1"/>
    <property type="molecule type" value="Transcribed_RNA"/>
</dbReference>
<gene>
    <name evidence="20" type="ORF">g.33732</name>
    <name evidence="18" type="ORF">g.33733</name>
    <name evidence="19" type="ORF">g.33737</name>
    <name evidence="21" type="ORF">g.33738</name>
</gene>
<dbReference type="Gene3D" id="3.50.50.60">
    <property type="entry name" value="FAD/NAD(P)-binding domain"/>
    <property type="match status" value="2"/>
</dbReference>
<keyword evidence="4" id="KW-0874">Quinone</keyword>
<dbReference type="AlphaFoldDB" id="A0A1B6EDK7"/>
<dbReference type="EMBL" id="GEDC01023111">
    <property type="protein sequence ID" value="JAS14187.1"/>
    <property type="molecule type" value="Transcribed_RNA"/>
</dbReference>
<evidence type="ECO:0000256" key="1">
    <source>
        <dbReference type="ARBA" id="ARBA00001974"/>
    </source>
</evidence>
<proteinExistence type="inferred from homology"/>
<dbReference type="GO" id="GO:0070224">
    <property type="term" value="F:sulfide:quinone oxidoreductase activity"/>
    <property type="evidence" value="ECO:0007669"/>
    <property type="project" value="TreeGrafter"/>
</dbReference>
<evidence type="ECO:0000256" key="15">
    <source>
        <dbReference type="ARBA" id="ARBA00070160"/>
    </source>
</evidence>
<organism evidence="21">
    <name type="scientific">Clastoptera arizonana</name>
    <name type="common">Arizona spittle bug</name>
    <dbReference type="NCBI Taxonomy" id="38151"/>
    <lineage>
        <taxon>Eukaryota</taxon>
        <taxon>Metazoa</taxon>
        <taxon>Ecdysozoa</taxon>
        <taxon>Arthropoda</taxon>
        <taxon>Hexapoda</taxon>
        <taxon>Insecta</taxon>
        <taxon>Pterygota</taxon>
        <taxon>Neoptera</taxon>
        <taxon>Paraneoptera</taxon>
        <taxon>Hemiptera</taxon>
        <taxon>Auchenorrhyncha</taxon>
        <taxon>Cercopoidea</taxon>
        <taxon>Clastopteridae</taxon>
        <taxon>Clastoptera</taxon>
    </lineage>
</organism>
<dbReference type="PANTHER" id="PTHR10632">
    <property type="entry name" value="SULFIDE:QUINONE OXIDOREDUCTASE"/>
    <property type="match status" value="1"/>
</dbReference>
<evidence type="ECO:0000256" key="9">
    <source>
        <dbReference type="ARBA" id="ARBA00051038"/>
    </source>
</evidence>
<sequence length="439" mass="49081">MAMCLKLINPVKIGQRCISTSPGFNKSHSCKLLVVGGGSGGCSTAAKFVPKFKKNEVIIVDPCDKHYYQPMFTLVGGGMKKLSETWRPMGSVLPKNALWIQDSISSFHPSSNTVKTENGDVINYEYMIVALGISMHFENIKGLTEALSNPHSNVCSNYSPLYVDRTFDTLKKFKEGNAIFTFPNSPVKCAGAPQKACYISEHYFDKCGKRSKANMIYKTTLPVIFAVKKYANSLTEVCKKRNINVDFREELIEVKSGSKEAVFKNLDKPDEIKTIDYEMLHVTPPMGPPTVLKTAPELLDQAGYLNVNKETLQHVKFKNIFGIGDCTNLPTSKTAAAVAGQGGVLFQNLYSLMQKGSLDCKYNGYTSCPLVTGYKSCILAEFDYNQQPLETFPINQGIERYSMFLMKKDIMPFIYWKLMLNGMWDGPQVFRKILHLGLK</sequence>
<keyword evidence="8" id="KW-0496">Mitochondrion</keyword>
<dbReference type="EC" id="1.8.5.8" evidence="14"/>
<evidence type="ECO:0000256" key="7">
    <source>
        <dbReference type="ARBA" id="ARBA00023002"/>
    </source>
</evidence>
<evidence type="ECO:0000256" key="4">
    <source>
        <dbReference type="ARBA" id="ARBA00022719"/>
    </source>
</evidence>
<comment type="function">
    <text evidence="12">Catalyzes the oxidation of hydrogen sulfide with the help of a quinone, such as ubiquinone-10, giving rise to thiosulfate and ultimately to sulfane (molecular sulfur) atoms. Requires an additional electron acceptor; can use sulfite, sulfide or cyanide (in vitro). It is believed the in vivo electron acceptor is glutathione.</text>
</comment>
<dbReference type="Pfam" id="PF07992">
    <property type="entry name" value="Pyr_redox_2"/>
    <property type="match status" value="1"/>
</dbReference>
<dbReference type="GO" id="GO:0106436">
    <property type="term" value="F:glutathione-dependent sulfide quinone oxidoreductase activity"/>
    <property type="evidence" value="ECO:0007669"/>
    <property type="project" value="UniProtKB-EC"/>
</dbReference>
<dbReference type="GO" id="GO:0048038">
    <property type="term" value="F:quinone binding"/>
    <property type="evidence" value="ECO:0007669"/>
    <property type="project" value="UniProtKB-KW"/>
</dbReference>
<evidence type="ECO:0000256" key="10">
    <source>
        <dbReference type="ARBA" id="ARBA00052810"/>
    </source>
</evidence>
<comment type="catalytic activity">
    <reaction evidence="9">
        <text>ubiquinone-10 + hydrogen sulfide + sulfite + 2 H(+) = ubiquinol-10 + thiosulfate</text>
        <dbReference type="Rhea" id="RHEA:38359"/>
        <dbReference type="ChEBI" id="CHEBI:15378"/>
        <dbReference type="ChEBI" id="CHEBI:17359"/>
        <dbReference type="ChEBI" id="CHEBI:29919"/>
        <dbReference type="ChEBI" id="CHEBI:33542"/>
        <dbReference type="ChEBI" id="CHEBI:46245"/>
        <dbReference type="ChEBI" id="CHEBI:64183"/>
    </reaction>
    <physiologicalReaction direction="left-to-right" evidence="9">
        <dbReference type="Rhea" id="RHEA:38360"/>
    </physiologicalReaction>
</comment>
<evidence type="ECO:0000256" key="14">
    <source>
        <dbReference type="ARBA" id="ARBA00066447"/>
    </source>
</evidence>
<dbReference type="InterPro" id="IPR023753">
    <property type="entry name" value="FAD/NAD-binding_dom"/>
</dbReference>
<evidence type="ECO:0000256" key="5">
    <source>
        <dbReference type="ARBA" id="ARBA00022827"/>
    </source>
</evidence>
<evidence type="ECO:0000313" key="20">
    <source>
        <dbReference type="EMBL" id="JAS31145.1"/>
    </source>
</evidence>
<evidence type="ECO:0000256" key="2">
    <source>
        <dbReference type="ARBA" id="ARBA00004173"/>
    </source>
</evidence>
<accession>A0A1B6EDK7</accession>
<comment type="subcellular location">
    <subcellularLocation>
        <location evidence="2">Mitochondrion</location>
    </subcellularLocation>
</comment>
<evidence type="ECO:0000256" key="11">
    <source>
        <dbReference type="ARBA" id="ARBA00052986"/>
    </source>
</evidence>
<evidence type="ECO:0000313" key="18">
    <source>
        <dbReference type="EMBL" id="JAS14187.1"/>
    </source>
</evidence>
<keyword evidence="6" id="KW-0809">Transit peptide</keyword>
<protein>
    <recommendedName>
        <fullName evidence="15">Sulfide:quinone oxidoreductase, mitochondrial</fullName>
        <ecNumber evidence="14">1.8.5.8</ecNumber>
    </recommendedName>
    <alternativeName>
        <fullName evidence="16">Sulfide quinone oxidoreductase</fullName>
    </alternativeName>
</protein>
<dbReference type="GO" id="GO:0071949">
    <property type="term" value="F:FAD binding"/>
    <property type="evidence" value="ECO:0007669"/>
    <property type="project" value="TreeGrafter"/>
</dbReference>
<evidence type="ECO:0000313" key="19">
    <source>
        <dbReference type="EMBL" id="JAS21238.1"/>
    </source>
</evidence>
<feature type="domain" description="FAD/NAD(P)-binding" evidence="17">
    <location>
        <begin position="31"/>
        <end position="337"/>
    </location>
</feature>
<name>A0A1B6EDK7_9HEMI</name>
<evidence type="ECO:0000256" key="13">
    <source>
        <dbReference type="ARBA" id="ARBA00060891"/>
    </source>
</evidence>
<evidence type="ECO:0000259" key="17">
    <source>
        <dbReference type="Pfam" id="PF07992"/>
    </source>
</evidence>